<dbReference type="Proteomes" id="UP001500831">
    <property type="component" value="Unassembled WGS sequence"/>
</dbReference>
<evidence type="ECO:0000256" key="1">
    <source>
        <dbReference type="ARBA" id="ARBA00023125"/>
    </source>
</evidence>
<dbReference type="SMART" id="SM00862">
    <property type="entry name" value="Trans_reg_C"/>
    <property type="match status" value="1"/>
</dbReference>
<sequence>MRNSHLSTLQVPDLEAYSVRLRRLHEAAVNGERPRSEILRSLISASWRRSLDAGVDPEAGSAPPVSGWDEIRETRAAHPMSALLPLITGTLLEAAAQSDQILMVTDAQGRVLWRDGSHRVMERADRVGLADGFLWSEEAIGTNGMGTALATRRPVHVFSAEHLVRVLHVWSCSAAPIIDPDSGDLLGCVDVSGTARALHPATVALVKTTARLAEGHLTLRMLERDERLRNRHERQLRALRGEPGALVTPTGRVIAGDVRQWGHRVRLPETGDRVLLPDGRTAFLDALGDGFLLRLSRPEHGPLPAPEPAPVLSLSFLGAEHPSAHLDGVRLTLSLRHAEILALLALTPQGMTADQLSFHLYGDAGNPVTIRAEIHRLRTQLGPTIAAKPYRLACTVKADFLELKRLLAADDAEPVARAYGGPLLPRSEAPALRREREELEGQVRARLLLRGSPDDLWSYAETEHGKNDIQILERLVATLPRHDHRAVAARIRLAGISQA</sequence>
<reference evidence="4" key="1">
    <citation type="journal article" date="2019" name="Int. J. Syst. Evol. Microbiol.">
        <title>The Global Catalogue of Microorganisms (GCM) 10K type strain sequencing project: providing services to taxonomists for standard genome sequencing and annotation.</title>
        <authorList>
            <consortium name="The Broad Institute Genomics Platform"/>
            <consortium name="The Broad Institute Genome Sequencing Center for Infectious Disease"/>
            <person name="Wu L."/>
            <person name="Ma J."/>
        </authorList>
    </citation>
    <scope>NUCLEOTIDE SEQUENCE [LARGE SCALE GENOMIC DNA]</scope>
    <source>
        <strain evidence="4">JCM 6242</strain>
    </source>
</reference>
<dbReference type="EMBL" id="BAAAVI010000001">
    <property type="protein sequence ID" value="GAA2844267.1"/>
    <property type="molecule type" value="Genomic_DNA"/>
</dbReference>
<feature type="domain" description="OmpR/PhoB-type" evidence="2">
    <location>
        <begin position="328"/>
        <end position="392"/>
    </location>
</feature>
<protein>
    <submittedName>
        <fullName evidence="3">GAF domain-containing protein</fullName>
    </submittedName>
</protein>
<accession>A0ABP6I5E7</accession>
<gene>
    <name evidence="3" type="ORF">GCM10010517_00340</name>
</gene>
<dbReference type="Pfam" id="PF01590">
    <property type="entry name" value="GAF"/>
    <property type="match status" value="1"/>
</dbReference>
<comment type="caution">
    <text evidence="3">The sequence shown here is derived from an EMBL/GenBank/DDBJ whole genome shotgun (WGS) entry which is preliminary data.</text>
</comment>
<evidence type="ECO:0000313" key="3">
    <source>
        <dbReference type="EMBL" id="GAA2844267.1"/>
    </source>
</evidence>
<organism evidence="3 4">
    <name type="scientific">Streptosporangium fragile</name>
    <dbReference type="NCBI Taxonomy" id="46186"/>
    <lineage>
        <taxon>Bacteria</taxon>
        <taxon>Bacillati</taxon>
        <taxon>Actinomycetota</taxon>
        <taxon>Actinomycetes</taxon>
        <taxon>Streptosporangiales</taxon>
        <taxon>Streptosporangiaceae</taxon>
        <taxon>Streptosporangium</taxon>
    </lineage>
</organism>
<proteinExistence type="predicted"/>
<dbReference type="Gene3D" id="3.30.450.40">
    <property type="match status" value="1"/>
</dbReference>
<dbReference type="InterPro" id="IPR003018">
    <property type="entry name" value="GAF"/>
</dbReference>
<dbReference type="InterPro" id="IPR029016">
    <property type="entry name" value="GAF-like_dom_sf"/>
</dbReference>
<name>A0ABP6I5E7_9ACTN</name>
<dbReference type="RefSeq" id="WP_344966449.1">
    <property type="nucleotide sequence ID" value="NZ_BAAAVI010000001.1"/>
</dbReference>
<keyword evidence="4" id="KW-1185">Reference proteome</keyword>
<evidence type="ECO:0000259" key="2">
    <source>
        <dbReference type="SMART" id="SM00862"/>
    </source>
</evidence>
<evidence type="ECO:0000313" key="4">
    <source>
        <dbReference type="Proteomes" id="UP001500831"/>
    </source>
</evidence>
<keyword evidence="1" id="KW-0238">DNA-binding</keyword>
<dbReference type="InterPro" id="IPR001867">
    <property type="entry name" value="OmpR/PhoB-type_DNA-bd"/>
</dbReference>